<sequence>MNKVLGSEMLDEVVDEMVQIYGGYGFIEDYPAARAYRDARINRLYEGTNEINRLVIAGQVLRRASTGRIPLLDAARRAAAALDAAPDDGPAPLPALGTSEERLARAKTGVLACLGRVIDRAVNLDECQEVLGWLSDLMIEVFAVESGVLRARQGAGTPRGGLMMEIARDAVAELGPSLERLAARILSAIEEDPLLSRDLAGMRALLGGGPPNTLAARRAIADQVLEAGGYGLGLPPA</sequence>
<dbReference type="PANTHER" id="PTHR43884:SF12">
    <property type="entry name" value="ISOVALERYL-COA DEHYDROGENASE, MITOCHONDRIAL-RELATED"/>
    <property type="match status" value="1"/>
</dbReference>
<evidence type="ECO:0000313" key="5">
    <source>
        <dbReference type="Proteomes" id="UP000320048"/>
    </source>
</evidence>
<organism evidence="4 5">
    <name type="scientific">Candidatus Segetimicrobium genomatis</name>
    <dbReference type="NCBI Taxonomy" id="2569760"/>
    <lineage>
        <taxon>Bacteria</taxon>
        <taxon>Bacillati</taxon>
        <taxon>Candidatus Sysuimicrobiota</taxon>
        <taxon>Candidatus Sysuimicrobiia</taxon>
        <taxon>Candidatus Sysuimicrobiales</taxon>
        <taxon>Candidatus Segetimicrobiaceae</taxon>
        <taxon>Candidatus Segetimicrobium</taxon>
    </lineage>
</organism>
<gene>
    <name evidence="4" type="ORF">E6H04_12890</name>
</gene>
<dbReference type="GO" id="GO:0003995">
    <property type="term" value="F:acyl-CoA dehydrogenase activity"/>
    <property type="evidence" value="ECO:0007669"/>
    <property type="project" value="InterPro"/>
</dbReference>
<proteinExistence type="predicted"/>
<dbReference type="Pfam" id="PF00441">
    <property type="entry name" value="Acyl-CoA_dh_1"/>
    <property type="match status" value="1"/>
</dbReference>
<dbReference type="InterPro" id="IPR006089">
    <property type="entry name" value="Acyl-CoA_DH_CS"/>
</dbReference>
<dbReference type="Gene3D" id="1.20.140.10">
    <property type="entry name" value="Butyryl-CoA Dehydrogenase, subunit A, domain 3"/>
    <property type="match status" value="2"/>
</dbReference>
<feature type="domain" description="Acyl-CoA dehydrogenase/oxidase C-terminal" evidence="2">
    <location>
        <begin position="1"/>
        <end position="60"/>
    </location>
</feature>
<dbReference type="Pfam" id="PF21263">
    <property type="entry name" value="Acyl-CoA-dh_C"/>
    <property type="match status" value="1"/>
</dbReference>
<dbReference type="InterPro" id="IPR009075">
    <property type="entry name" value="AcylCo_DH/oxidase_C"/>
</dbReference>
<feature type="domain" description="Acyl-CoA dehydrogenase-like C-terminal" evidence="3">
    <location>
        <begin position="123"/>
        <end position="191"/>
    </location>
</feature>
<reference evidence="4 5" key="1">
    <citation type="journal article" date="2019" name="Nat. Microbiol.">
        <title>Mediterranean grassland soil C-N compound turnover is dependent on rainfall and depth, and is mediated by genomically divergent microorganisms.</title>
        <authorList>
            <person name="Diamond S."/>
            <person name="Andeer P.F."/>
            <person name="Li Z."/>
            <person name="Crits-Christoph A."/>
            <person name="Burstein D."/>
            <person name="Anantharaman K."/>
            <person name="Lane K.R."/>
            <person name="Thomas B.C."/>
            <person name="Pan C."/>
            <person name="Northen T.R."/>
            <person name="Banfield J.F."/>
        </authorList>
    </citation>
    <scope>NUCLEOTIDE SEQUENCE [LARGE SCALE GENOMIC DNA]</scope>
    <source>
        <strain evidence="4">NP_7</strain>
    </source>
</reference>
<comment type="caution">
    <text evidence="4">The sequence shown here is derived from an EMBL/GenBank/DDBJ whole genome shotgun (WGS) entry which is preliminary data.</text>
</comment>
<evidence type="ECO:0000259" key="3">
    <source>
        <dbReference type="Pfam" id="PF21263"/>
    </source>
</evidence>
<dbReference type="InterPro" id="IPR049426">
    <property type="entry name" value="Acyl-CoA-dh-like_C"/>
</dbReference>
<protein>
    <submittedName>
        <fullName evidence="4">Uncharacterized protein</fullName>
    </submittedName>
</protein>
<evidence type="ECO:0000259" key="2">
    <source>
        <dbReference type="Pfam" id="PF00441"/>
    </source>
</evidence>
<dbReference type="PANTHER" id="PTHR43884">
    <property type="entry name" value="ACYL-COA DEHYDROGENASE"/>
    <property type="match status" value="1"/>
</dbReference>
<evidence type="ECO:0000256" key="1">
    <source>
        <dbReference type="ARBA" id="ARBA00022630"/>
    </source>
</evidence>
<dbReference type="InterPro" id="IPR036250">
    <property type="entry name" value="AcylCo_DH-like_C"/>
</dbReference>
<dbReference type="EMBL" id="VBAO01000397">
    <property type="protein sequence ID" value="TMI78169.1"/>
    <property type="molecule type" value="Genomic_DNA"/>
</dbReference>
<dbReference type="PROSITE" id="PS00073">
    <property type="entry name" value="ACYL_COA_DH_2"/>
    <property type="match status" value="1"/>
</dbReference>
<keyword evidence="1" id="KW-0285">Flavoprotein</keyword>
<dbReference type="SUPFAM" id="SSF47203">
    <property type="entry name" value="Acyl-CoA dehydrogenase C-terminal domain-like"/>
    <property type="match status" value="1"/>
</dbReference>
<evidence type="ECO:0000313" key="4">
    <source>
        <dbReference type="EMBL" id="TMI78169.1"/>
    </source>
</evidence>
<accession>A0A537J3L4</accession>
<name>A0A537J3L4_9BACT</name>
<dbReference type="AlphaFoldDB" id="A0A537J3L4"/>
<dbReference type="Proteomes" id="UP000320048">
    <property type="component" value="Unassembled WGS sequence"/>
</dbReference>